<dbReference type="Proteomes" id="UP000636800">
    <property type="component" value="Unassembled WGS sequence"/>
</dbReference>
<protein>
    <submittedName>
        <fullName evidence="1">Uncharacterized protein</fullName>
    </submittedName>
</protein>
<dbReference type="AlphaFoldDB" id="A0A835Q686"/>
<dbReference type="EMBL" id="JADCNL010000009">
    <property type="protein sequence ID" value="KAG0467136.1"/>
    <property type="molecule type" value="Genomic_DNA"/>
</dbReference>
<name>A0A835Q686_VANPL</name>
<keyword evidence="2" id="KW-1185">Reference proteome</keyword>
<proteinExistence type="predicted"/>
<gene>
    <name evidence="1" type="ORF">HPP92_018716</name>
</gene>
<reference evidence="1 2" key="1">
    <citation type="journal article" date="2020" name="Nat. Food">
        <title>A phased Vanilla planifolia genome enables genetic improvement of flavour and production.</title>
        <authorList>
            <person name="Hasing T."/>
            <person name="Tang H."/>
            <person name="Brym M."/>
            <person name="Khazi F."/>
            <person name="Huang T."/>
            <person name="Chambers A.H."/>
        </authorList>
    </citation>
    <scope>NUCLEOTIDE SEQUENCE [LARGE SCALE GENOMIC DNA]</scope>
    <source>
        <tissue evidence="1">Leaf</tissue>
    </source>
</reference>
<evidence type="ECO:0000313" key="2">
    <source>
        <dbReference type="Proteomes" id="UP000636800"/>
    </source>
</evidence>
<organism evidence="1 2">
    <name type="scientific">Vanilla planifolia</name>
    <name type="common">Vanilla</name>
    <dbReference type="NCBI Taxonomy" id="51239"/>
    <lineage>
        <taxon>Eukaryota</taxon>
        <taxon>Viridiplantae</taxon>
        <taxon>Streptophyta</taxon>
        <taxon>Embryophyta</taxon>
        <taxon>Tracheophyta</taxon>
        <taxon>Spermatophyta</taxon>
        <taxon>Magnoliopsida</taxon>
        <taxon>Liliopsida</taxon>
        <taxon>Asparagales</taxon>
        <taxon>Orchidaceae</taxon>
        <taxon>Vanilloideae</taxon>
        <taxon>Vanilleae</taxon>
        <taxon>Vanilla</taxon>
    </lineage>
</organism>
<comment type="caution">
    <text evidence="1">The sequence shown here is derived from an EMBL/GenBank/DDBJ whole genome shotgun (WGS) entry which is preliminary data.</text>
</comment>
<accession>A0A835Q686</accession>
<sequence length="77" mass="9114">MGCMMKRAIRHVIWSGSSMRNAIHYVFGMPLPYRGVEALGFIKFRLHSASIYYRQITSRLYDYNLPPQPLHHWFIAN</sequence>
<dbReference type="OrthoDB" id="689350at2759"/>
<evidence type="ECO:0000313" key="1">
    <source>
        <dbReference type="EMBL" id="KAG0467136.1"/>
    </source>
</evidence>